<proteinExistence type="predicted"/>
<keyword evidence="3" id="KW-1185">Reference proteome</keyword>
<sequence>MSEPHDQDNNTIDDDEPIAGPSGAAVGPAARTERATAPAQERGAVNPNRPLTLTPVELTDEIAQAVFNMTAFMRDFFKHEINANLMEHTAFNIKSRSQNLNNLELWK</sequence>
<comment type="caution">
    <text evidence="2">The sequence shown here is derived from an EMBL/GenBank/DDBJ whole genome shotgun (WGS) entry which is preliminary data.</text>
</comment>
<feature type="region of interest" description="Disordered" evidence="1">
    <location>
        <begin position="1"/>
        <end position="51"/>
    </location>
</feature>
<accession>A0AAW2GLU2</accession>
<dbReference type="Proteomes" id="UP001430953">
    <property type="component" value="Unassembled WGS sequence"/>
</dbReference>
<organism evidence="2 3">
    <name type="scientific">Cardiocondyla obscurior</name>
    <dbReference type="NCBI Taxonomy" id="286306"/>
    <lineage>
        <taxon>Eukaryota</taxon>
        <taxon>Metazoa</taxon>
        <taxon>Ecdysozoa</taxon>
        <taxon>Arthropoda</taxon>
        <taxon>Hexapoda</taxon>
        <taxon>Insecta</taxon>
        <taxon>Pterygota</taxon>
        <taxon>Neoptera</taxon>
        <taxon>Endopterygota</taxon>
        <taxon>Hymenoptera</taxon>
        <taxon>Apocrita</taxon>
        <taxon>Aculeata</taxon>
        <taxon>Formicoidea</taxon>
        <taxon>Formicidae</taxon>
        <taxon>Myrmicinae</taxon>
        <taxon>Cardiocondyla</taxon>
    </lineage>
</organism>
<dbReference type="AlphaFoldDB" id="A0AAW2GLU2"/>
<evidence type="ECO:0000313" key="2">
    <source>
        <dbReference type="EMBL" id="KAL0128558.1"/>
    </source>
</evidence>
<protein>
    <submittedName>
        <fullName evidence="2">Uncharacterized protein</fullName>
    </submittedName>
</protein>
<dbReference type="EMBL" id="JADYXP020000003">
    <property type="protein sequence ID" value="KAL0128558.1"/>
    <property type="molecule type" value="Genomic_DNA"/>
</dbReference>
<evidence type="ECO:0000256" key="1">
    <source>
        <dbReference type="SAM" id="MobiDB-lite"/>
    </source>
</evidence>
<feature type="compositionally biased region" description="Low complexity" evidence="1">
    <location>
        <begin position="18"/>
        <end position="41"/>
    </location>
</feature>
<gene>
    <name evidence="2" type="ORF">PUN28_003713</name>
</gene>
<reference evidence="2 3" key="1">
    <citation type="submission" date="2023-03" db="EMBL/GenBank/DDBJ databases">
        <title>High recombination rates correlate with genetic variation in Cardiocondyla obscurior ants.</title>
        <authorList>
            <person name="Errbii M."/>
        </authorList>
    </citation>
    <scope>NUCLEOTIDE SEQUENCE [LARGE SCALE GENOMIC DNA]</scope>
    <source>
        <strain evidence="2">Alpha-2009</strain>
        <tissue evidence="2">Whole body</tissue>
    </source>
</reference>
<name>A0AAW2GLU2_9HYME</name>
<evidence type="ECO:0000313" key="3">
    <source>
        <dbReference type="Proteomes" id="UP001430953"/>
    </source>
</evidence>